<organism evidence="2 3">
    <name type="scientific">Novipirellula caenicola</name>
    <dbReference type="NCBI Taxonomy" id="1536901"/>
    <lineage>
        <taxon>Bacteria</taxon>
        <taxon>Pseudomonadati</taxon>
        <taxon>Planctomycetota</taxon>
        <taxon>Planctomycetia</taxon>
        <taxon>Pirellulales</taxon>
        <taxon>Pirellulaceae</taxon>
        <taxon>Novipirellula</taxon>
    </lineage>
</organism>
<evidence type="ECO:0000313" key="2">
    <source>
        <dbReference type="EMBL" id="GAA5509876.1"/>
    </source>
</evidence>
<name>A0ABP9VYG0_9BACT</name>
<comment type="caution">
    <text evidence="2">The sequence shown here is derived from an EMBL/GenBank/DDBJ whole genome shotgun (WGS) entry which is preliminary data.</text>
</comment>
<reference evidence="2 3" key="1">
    <citation type="submission" date="2024-02" db="EMBL/GenBank/DDBJ databases">
        <title>Rhodopirellula caenicola NBRC 110016.</title>
        <authorList>
            <person name="Ichikawa N."/>
            <person name="Katano-Makiyama Y."/>
            <person name="Hidaka K."/>
        </authorList>
    </citation>
    <scope>NUCLEOTIDE SEQUENCE [LARGE SCALE GENOMIC DNA]</scope>
    <source>
        <strain evidence="2 3">NBRC 110016</strain>
    </source>
</reference>
<feature type="compositionally biased region" description="Low complexity" evidence="1">
    <location>
        <begin position="64"/>
        <end position="76"/>
    </location>
</feature>
<evidence type="ECO:0000256" key="1">
    <source>
        <dbReference type="SAM" id="MobiDB-lite"/>
    </source>
</evidence>
<feature type="region of interest" description="Disordered" evidence="1">
    <location>
        <begin position="49"/>
        <end position="86"/>
    </location>
</feature>
<dbReference type="EMBL" id="BAABRO010000017">
    <property type="protein sequence ID" value="GAA5509876.1"/>
    <property type="molecule type" value="Genomic_DNA"/>
</dbReference>
<proteinExistence type="predicted"/>
<evidence type="ECO:0000313" key="3">
    <source>
        <dbReference type="Proteomes" id="UP001416858"/>
    </source>
</evidence>
<dbReference type="Proteomes" id="UP001416858">
    <property type="component" value="Unassembled WGS sequence"/>
</dbReference>
<protein>
    <submittedName>
        <fullName evidence="2">Uncharacterized protein</fullName>
    </submittedName>
</protein>
<sequence length="162" mass="18229">MPEAEANPRPKRTRHRIAWHCQSPRAHGLKLRHCRFSWPILTRRVSEGPRKSRDSLAYASGCDKSATSKTHAATTTIGGKRSPRRSLKIPWKPDRWQRESYAGSYAALPKPRPRGMNLHIKIPRKYKNINGTANATMLVTSAGVSNIDITKITNTATFQLCT</sequence>
<accession>A0ABP9VYG0</accession>
<gene>
    <name evidence="2" type="ORF">Rcae01_05381</name>
</gene>
<keyword evidence="3" id="KW-1185">Reference proteome</keyword>